<feature type="coiled-coil region" evidence="1">
    <location>
        <begin position="77"/>
        <end position="122"/>
    </location>
</feature>
<name>A0ABX2AXZ3_9BACT</name>
<dbReference type="PROSITE" id="PS51257">
    <property type="entry name" value="PROKAR_LIPOPROTEIN"/>
    <property type="match status" value="1"/>
</dbReference>
<gene>
    <name evidence="2" type="ORF">HPS55_10775</name>
</gene>
<evidence type="ECO:0000313" key="2">
    <source>
        <dbReference type="EMBL" id="NPE14798.1"/>
    </source>
</evidence>
<evidence type="ECO:0000256" key="1">
    <source>
        <dbReference type="SAM" id="Coils"/>
    </source>
</evidence>
<reference evidence="2 3" key="1">
    <citation type="submission" date="2020-05" db="EMBL/GenBank/DDBJ databases">
        <title>Distinct polysaccharide utilization as determinants for interspecies competition between intestinal Prevotella spp.</title>
        <authorList>
            <person name="Galvez E.J.C."/>
            <person name="Iljazovic A."/>
            <person name="Strowig T."/>
        </authorList>
    </citation>
    <scope>NUCLEOTIDE SEQUENCE [LARGE SCALE GENOMIC DNA]</scope>
    <source>
        <strain evidence="2 3">PROD</strain>
    </source>
</reference>
<keyword evidence="3" id="KW-1185">Reference proteome</keyword>
<dbReference type="GeneID" id="82158248"/>
<keyword evidence="1" id="KW-0175">Coiled coil</keyword>
<dbReference type="EMBL" id="JABKKE010000018">
    <property type="protein sequence ID" value="NPE14798.1"/>
    <property type="molecule type" value="Genomic_DNA"/>
</dbReference>
<protein>
    <recommendedName>
        <fullName evidence="4">Lipoprotein</fullName>
    </recommendedName>
</protein>
<sequence length="153" mass="17630">MAGIRRIAMICAAVAALASCGDSDRQNAEEMLKQAGYDYEHGRYDMALATIDSLRKTYPDIVDVRRKALALYQNISLKKAQEELEETDRQLQEVNATYEMIRETVERRKAALQATADDLQTLTLMRIKRDSLQTRFDVQCAKIKYIHKRQKEN</sequence>
<organism evidence="2 3">
    <name type="scientific">Xylanibacter rodentium</name>
    <dbReference type="NCBI Taxonomy" id="2736289"/>
    <lineage>
        <taxon>Bacteria</taxon>
        <taxon>Pseudomonadati</taxon>
        <taxon>Bacteroidota</taxon>
        <taxon>Bacteroidia</taxon>
        <taxon>Bacteroidales</taxon>
        <taxon>Prevotellaceae</taxon>
        <taxon>Xylanibacter</taxon>
    </lineage>
</organism>
<proteinExistence type="predicted"/>
<dbReference type="RefSeq" id="WP_172177199.1">
    <property type="nucleotide sequence ID" value="NZ_CASGIA010000012.1"/>
</dbReference>
<evidence type="ECO:0000313" key="3">
    <source>
        <dbReference type="Proteomes" id="UP001193734"/>
    </source>
</evidence>
<accession>A0ABX2AXZ3</accession>
<comment type="caution">
    <text evidence="2">The sequence shown here is derived from an EMBL/GenBank/DDBJ whole genome shotgun (WGS) entry which is preliminary data.</text>
</comment>
<dbReference type="Proteomes" id="UP001193734">
    <property type="component" value="Unassembled WGS sequence"/>
</dbReference>
<evidence type="ECO:0008006" key="4">
    <source>
        <dbReference type="Google" id="ProtNLM"/>
    </source>
</evidence>